<reference evidence="2" key="1">
    <citation type="journal article" date="2013" name="ISME J.">
        <title>A small predatory core genome in the divergent marine Bacteriovorax marinus SJ and the terrestrial Bdellovibrio bacteriovorus.</title>
        <authorList>
            <person name="Crossman L.C."/>
            <person name="Chen H."/>
            <person name="Cerdeno-Tarraga A.M."/>
            <person name="Brooks K."/>
            <person name="Quail M.A."/>
            <person name="Pineiro S.A."/>
            <person name="Hobley L."/>
            <person name="Sockett R.E."/>
            <person name="Bentley S.D."/>
            <person name="Parkhill J."/>
            <person name="Williams H.N."/>
            <person name="Stine O.C."/>
        </authorList>
    </citation>
    <scope>NUCLEOTIDE SEQUENCE [LARGE SCALE GENOMIC DNA]</scope>
    <source>
        <strain evidence="2">ATCC BAA-682 / DSM 15412 / SJ</strain>
    </source>
</reference>
<dbReference type="PATRIC" id="fig|862908.3.peg.1013"/>
<gene>
    <name evidence="1" type="ordered locus">BMS_1063</name>
</gene>
<sequence>MNIFILLFTLLINSPMAAKGKKRANPYTDFINFMSENNFTTGGPLSNINQECTELREASVQRPVCNTREILGKHQDLFPEDQEYIHFPDGSVLKNVFFSGQSNYSPETKETMKVLDLMKKTSGRAPQTAIDTFERVRSLFIEEITNGAEPDSLSEDQKLLVERISKVQFNINDEFCEGGVWAAFENLTYNINACSAILKLPEHAMIPLLAHELGHSVDFCGMSSKCIGHTHNSKVELTSQEQNTIREQFMRDNPNLSQSRVDSTFSNFQLSLNEFFSSNSRGHELDFLPNSRGGVNIQAFENYLEGLKSKGVVNEIDQGIPVERSPLTSAQKCLEENFHQSPIPSTISEMCADTTFSERGAQIWSAKVTGRYVEQYPPISTSQKLALMEVSMASIKGKNANNWSTKELDFNTIFLSSPQLRNVFNCTPLPTQSCL</sequence>
<dbReference type="AlphaFoldDB" id="E1WY99"/>
<dbReference type="KEGG" id="bmx:BMS_1063"/>
<proteinExistence type="predicted"/>
<protein>
    <submittedName>
        <fullName evidence="1">Exported protein</fullName>
    </submittedName>
</protein>
<dbReference type="RefSeq" id="WP_014243731.1">
    <property type="nucleotide sequence ID" value="NC_016620.1"/>
</dbReference>
<organism evidence="1 2">
    <name type="scientific">Halobacteriovorax marinus (strain ATCC BAA-682 / DSM 15412 / SJ)</name>
    <name type="common">Bacteriovorax marinus</name>
    <dbReference type="NCBI Taxonomy" id="862908"/>
    <lineage>
        <taxon>Bacteria</taxon>
        <taxon>Pseudomonadati</taxon>
        <taxon>Bdellovibrionota</taxon>
        <taxon>Bacteriovoracia</taxon>
        <taxon>Bacteriovoracales</taxon>
        <taxon>Halobacteriovoraceae</taxon>
        <taxon>Halobacteriovorax</taxon>
    </lineage>
</organism>
<accession>E1WY99</accession>
<evidence type="ECO:0000313" key="1">
    <source>
        <dbReference type="EMBL" id="CBW25947.1"/>
    </source>
</evidence>
<dbReference type="HOGENOM" id="CLU_629718_0_0_7"/>
<keyword evidence="2" id="KW-1185">Reference proteome</keyword>
<dbReference type="Proteomes" id="UP000008963">
    <property type="component" value="Chromosome"/>
</dbReference>
<evidence type="ECO:0000313" key="2">
    <source>
        <dbReference type="Proteomes" id="UP000008963"/>
    </source>
</evidence>
<name>E1WY99_HALMS</name>
<dbReference type="EMBL" id="FQ312005">
    <property type="protein sequence ID" value="CBW25947.1"/>
    <property type="molecule type" value="Genomic_DNA"/>
</dbReference>